<proteinExistence type="inferred from homology"/>
<reference evidence="3 4" key="1">
    <citation type="submission" date="2022-04" db="EMBL/GenBank/DDBJ databases">
        <title>Streptomyces sp. nov. LCR6-01 isolated from Lichen of Dirinaria sp.</title>
        <authorList>
            <person name="Kanchanasin P."/>
            <person name="Tanasupawat S."/>
            <person name="Phongsopitanun W."/>
        </authorList>
    </citation>
    <scope>NUCLEOTIDE SEQUENCE [LARGE SCALE GENOMIC DNA]</scope>
    <source>
        <strain evidence="3 4">LCR6-01</strain>
    </source>
</reference>
<keyword evidence="4" id="KW-1185">Reference proteome</keyword>
<name>A0ABT0ICD4_9ACTN</name>
<comment type="similarity">
    <text evidence="1">Belongs to the asp23 family.</text>
</comment>
<feature type="region of interest" description="Disordered" evidence="2">
    <location>
        <begin position="1"/>
        <end position="41"/>
    </location>
</feature>
<dbReference type="Proteomes" id="UP001522868">
    <property type="component" value="Unassembled WGS sequence"/>
</dbReference>
<gene>
    <name evidence="3" type="ORF">M1O15_16570</name>
</gene>
<evidence type="ECO:0000256" key="2">
    <source>
        <dbReference type="SAM" id="MobiDB-lite"/>
    </source>
</evidence>
<evidence type="ECO:0000313" key="4">
    <source>
        <dbReference type="Proteomes" id="UP001522868"/>
    </source>
</evidence>
<evidence type="ECO:0000313" key="3">
    <source>
        <dbReference type="EMBL" id="MCK8678976.1"/>
    </source>
</evidence>
<dbReference type="InterPro" id="IPR005531">
    <property type="entry name" value="Asp23"/>
</dbReference>
<comment type="caution">
    <text evidence="3">The sequence shown here is derived from an EMBL/GenBank/DDBJ whole genome shotgun (WGS) entry which is preliminary data.</text>
</comment>
<dbReference type="EMBL" id="JALPTH010000015">
    <property type="protein sequence ID" value="MCK8678976.1"/>
    <property type="molecule type" value="Genomic_DNA"/>
</dbReference>
<accession>A0ABT0ICD4</accession>
<feature type="compositionally biased region" description="Low complexity" evidence="2">
    <location>
        <begin position="60"/>
        <end position="69"/>
    </location>
</feature>
<organism evidence="3 4">
    <name type="scientific">Streptomyces lichenis</name>
    <dbReference type="NCBI Taxonomy" id="2306967"/>
    <lineage>
        <taxon>Bacteria</taxon>
        <taxon>Bacillati</taxon>
        <taxon>Actinomycetota</taxon>
        <taxon>Actinomycetes</taxon>
        <taxon>Kitasatosporales</taxon>
        <taxon>Streptomycetaceae</taxon>
        <taxon>Streptomyces</taxon>
    </lineage>
</organism>
<feature type="region of interest" description="Disordered" evidence="2">
    <location>
        <begin position="60"/>
        <end position="87"/>
    </location>
</feature>
<protein>
    <submittedName>
        <fullName evidence="3">Asp23/Gls24 family envelope stress response protein</fullName>
    </submittedName>
</protein>
<dbReference type="RefSeq" id="WP_248634640.1">
    <property type="nucleotide sequence ID" value="NZ_JALPTH010000015.1"/>
</dbReference>
<dbReference type="Pfam" id="PF03780">
    <property type="entry name" value="Asp23"/>
    <property type="match status" value="1"/>
</dbReference>
<sequence length="159" mass="15989">MAGATASPPGARRAAEGGETDDGSRPDGGADGGRVSAAERGATSIADRVVAKIAARAAREALGAAPGTADRADQGGGLPPGAGPPRTTVVVHRDSARVHVSLELGYPCDLAARCAAVRRQVTRRVETLAGLAVQEVAVHVERLHSAQTSDKSASGGRVR</sequence>
<evidence type="ECO:0000256" key="1">
    <source>
        <dbReference type="ARBA" id="ARBA00005721"/>
    </source>
</evidence>